<dbReference type="PANTHER" id="PTHR35046:SF9">
    <property type="entry name" value="RNA-DIRECTED DNA POLYMERASE"/>
    <property type="match status" value="1"/>
</dbReference>
<comment type="caution">
    <text evidence="2">The sequence shown here is derived from an EMBL/GenBank/DDBJ whole genome shotgun (WGS) entry which is preliminary data.</text>
</comment>
<gene>
    <name evidence="2" type="ORF">CR513_20498</name>
</gene>
<protein>
    <recommendedName>
        <fullName evidence="4">Integrase zinc-binding domain-containing protein</fullName>
    </recommendedName>
</protein>
<evidence type="ECO:0000313" key="3">
    <source>
        <dbReference type="Proteomes" id="UP000257109"/>
    </source>
</evidence>
<organism evidence="2 3">
    <name type="scientific">Mucuna pruriens</name>
    <name type="common">Velvet bean</name>
    <name type="synonym">Dolichos pruriens</name>
    <dbReference type="NCBI Taxonomy" id="157652"/>
    <lineage>
        <taxon>Eukaryota</taxon>
        <taxon>Viridiplantae</taxon>
        <taxon>Streptophyta</taxon>
        <taxon>Embryophyta</taxon>
        <taxon>Tracheophyta</taxon>
        <taxon>Spermatophyta</taxon>
        <taxon>Magnoliopsida</taxon>
        <taxon>eudicotyledons</taxon>
        <taxon>Gunneridae</taxon>
        <taxon>Pentapetalae</taxon>
        <taxon>rosids</taxon>
        <taxon>fabids</taxon>
        <taxon>Fabales</taxon>
        <taxon>Fabaceae</taxon>
        <taxon>Papilionoideae</taxon>
        <taxon>50 kb inversion clade</taxon>
        <taxon>NPAAA clade</taxon>
        <taxon>indigoferoid/millettioid clade</taxon>
        <taxon>Phaseoleae</taxon>
        <taxon>Mucuna</taxon>
    </lineage>
</organism>
<dbReference type="OrthoDB" id="407598at2759"/>
<dbReference type="PANTHER" id="PTHR35046">
    <property type="entry name" value="ZINC KNUCKLE (CCHC-TYPE) FAMILY PROTEIN"/>
    <property type="match status" value="1"/>
</dbReference>
<proteinExistence type="predicted"/>
<sequence length="62" mass="7410">MRKYVHNVCEKCLICKLEKSKIAPHGLYSLLPITTIHWIYILMDFVLGFLDLKKVEIPFLWF</sequence>
<keyword evidence="1" id="KW-1133">Transmembrane helix</keyword>
<dbReference type="EMBL" id="QJKJ01003813">
    <property type="protein sequence ID" value="RDX96812.1"/>
    <property type="molecule type" value="Genomic_DNA"/>
</dbReference>
<keyword evidence="1" id="KW-0812">Transmembrane</keyword>
<dbReference type="Proteomes" id="UP000257109">
    <property type="component" value="Unassembled WGS sequence"/>
</dbReference>
<reference evidence="2" key="1">
    <citation type="submission" date="2018-05" db="EMBL/GenBank/DDBJ databases">
        <title>Draft genome of Mucuna pruriens seed.</title>
        <authorList>
            <person name="Nnadi N.E."/>
            <person name="Vos R."/>
            <person name="Hasami M.H."/>
            <person name="Devisetty U.K."/>
            <person name="Aguiy J.C."/>
        </authorList>
    </citation>
    <scope>NUCLEOTIDE SEQUENCE [LARGE SCALE GENOMIC DNA]</scope>
    <source>
        <strain evidence="2">JCA_2017</strain>
    </source>
</reference>
<dbReference type="AlphaFoldDB" id="A0A371H1X9"/>
<name>A0A371H1X9_MUCPR</name>
<evidence type="ECO:0000256" key="1">
    <source>
        <dbReference type="SAM" id="Phobius"/>
    </source>
</evidence>
<feature type="transmembrane region" description="Helical" evidence="1">
    <location>
        <begin position="27"/>
        <end position="50"/>
    </location>
</feature>
<keyword evidence="3" id="KW-1185">Reference proteome</keyword>
<evidence type="ECO:0000313" key="2">
    <source>
        <dbReference type="EMBL" id="RDX96812.1"/>
    </source>
</evidence>
<keyword evidence="1" id="KW-0472">Membrane</keyword>
<feature type="non-terminal residue" evidence="2">
    <location>
        <position position="1"/>
    </location>
</feature>
<evidence type="ECO:0008006" key="4">
    <source>
        <dbReference type="Google" id="ProtNLM"/>
    </source>
</evidence>
<accession>A0A371H1X9</accession>